<keyword evidence="2" id="KW-0143">Chaperone</keyword>
<reference evidence="3 4" key="1">
    <citation type="submission" date="2015-09" db="EMBL/GenBank/DDBJ databases">
        <title>Draft genome sequence of Kouleothrix aurantiaca JCM 19913.</title>
        <authorList>
            <person name="Hemp J."/>
        </authorList>
    </citation>
    <scope>NUCLEOTIDE SEQUENCE [LARGE SCALE GENOMIC DNA]</scope>
    <source>
        <strain evidence="3 4">COM-B</strain>
    </source>
</reference>
<dbReference type="GO" id="GO:0042026">
    <property type="term" value="P:protein refolding"/>
    <property type="evidence" value="ECO:0007669"/>
    <property type="project" value="InterPro"/>
</dbReference>
<keyword evidence="4" id="KW-1185">Reference proteome</keyword>
<sequence>IEGSYWAGGLLSPHLVADQARYRTELTEPAILLTDLEIDDARQLMPLFDLVFEQKYPAVLVVANKLSDQAIAMLLGAARAHKDLQVAAVQTPGSGTAEQAMALEELALLTGGRPLLQAAGDTLRGLRPADLGHARRAWADRSYLGIIGGKGDPRAIQRQISKLRAAFSATEEDAKRTALQKRIGKLQNGAAAVIIGGDGAQRLGNGVEQD</sequence>
<comment type="similarity">
    <text evidence="1">Belongs to the chaperonin (HSP60) family.</text>
</comment>
<protein>
    <submittedName>
        <fullName evidence="3">Uncharacterized protein</fullName>
    </submittedName>
</protein>
<dbReference type="Gene3D" id="3.50.7.10">
    <property type="entry name" value="GroEL"/>
    <property type="match status" value="1"/>
</dbReference>
<dbReference type="InterPro" id="IPR027409">
    <property type="entry name" value="GroEL-like_apical_dom_sf"/>
</dbReference>
<organism evidence="3 4">
    <name type="scientific">Kouleothrix aurantiaca</name>
    <dbReference type="NCBI Taxonomy" id="186479"/>
    <lineage>
        <taxon>Bacteria</taxon>
        <taxon>Bacillati</taxon>
        <taxon>Chloroflexota</taxon>
        <taxon>Chloroflexia</taxon>
        <taxon>Chloroflexales</taxon>
        <taxon>Roseiflexineae</taxon>
        <taxon>Roseiflexaceae</taxon>
        <taxon>Kouleothrix</taxon>
    </lineage>
</organism>
<feature type="non-terminal residue" evidence="3">
    <location>
        <position position="1"/>
    </location>
</feature>
<evidence type="ECO:0000256" key="2">
    <source>
        <dbReference type="ARBA" id="ARBA00023186"/>
    </source>
</evidence>
<feature type="non-terminal residue" evidence="3">
    <location>
        <position position="210"/>
    </location>
</feature>
<dbReference type="GO" id="GO:0140662">
    <property type="term" value="F:ATP-dependent protein folding chaperone"/>
    <property type="evidence" value="ECO:0007669"/>
    <property type="project" value="InterPro"/>
</dbReference>
<evidence type="ECO:0000313" key="3">
    <source>
        <dbReference type="EMBL" id="KPV47670.1"/>
    </source>
</evidence>
<dbReference type="Proteomes" id="UP000050509">
    <property type="component" value="Unassembled WGS sequence"/>
</dbReference>
<comment type="caution">
    <text evidence="3">The sequence shown here is derived from an EMBL/GenBank/DDBJ whole genome shotgun (WGS) entry which is preliminary data.</text>
</comment>
<evidence type="ECO:0000256" key="1">
    <source>
        <dbReference type="ARBA" id="ARBA00006607"/>
    </source>
</evidence>
<evidence type="ECO:0000313" key="4">
    <source>
        <dbReference type="Proteomes" id="UP000050509"/>
    </source>
</evidence>
<gene>
    <name evidence="3" type="ORF">SE17_42130</name>
</gene>
<name>A0A0P9F683_9CHLR</name>
<dbReference type="PANTHER" id="PTHR45633">
    <property type="entry name" value="60 KDA HEAT SHOCK PROTEIN, MITOCHONDRIAL"/>
    <property type="match status" value="1"/>
</dbReference>
<dbReference type="SUPFAM" id="SSF52029">
    <property type="entry name" value="GroEL apical domain-like"/>
    <property type="match status" value="1"/>
</dbReference>
<dbReference type="AlphaFoldDB" id="A0A0P9F683"/>
<accession>A0A0P9F683</accession>
<proteinExistence type="inferred from homology"/>
<dbReference type="InterPro" id="IPR001844">
    <property type="entry name" value="Cpn60/GroEL"/>
</dbReference>
<dbReference type="EMBL" id="LJCR01003339">
    <property type="protein sequence ID" value="KPV47670.1"/>
    <property type="molecule type" value="Genomic_DNA"/>
</dbReference>
<dbReference type="PRINTS" id="PR00298">
    <property type="entry name" value="CHAPERONIN60"/>
</dbReference>